<dbReference type="EMBL" id="OC002774">
    <property type="protein sequence ID" value="CAD7262369.1"/>
    <property type="molecule type" value="Genomic_DNA"/>
</dbReference>
<accession>A0A7R9G1K1</accession>
<evidence type="ECO:0000256" key="1">
    <source>
        <dbReference type="SAM" id="MobiDB-lite"/>
    </source>
</evidence>
<feature type="region of interest" description="Disordered" evidence="1">
    <location>
        <begin position="1"/>
        <end position="46"/>
    </location>
</feature>
<dbReference type="AlphaFoldDB" id="A0A7R9G1K1"/>
<gene>
    <name evidence="2" type="ORF">TSIB3V08_LOCUS6477</name>
</gene>
<sequence>MGSSKKHKESKKRKHHSKSRSPEKIKEKHRHHKKHHKEKKRDKLKDKTAEFASKYVDYESEALTSEFVSWDRLQTFHQRLGFDSLWKHTFLTDDKYKRLVSRNPRRGARPLILTFSALLSSPSAPTYPHLQCPPIPTFSALLSSPSAPSYPHLQRPLILTFSALLSSPSAPSYPHLQHPPIPTLSTLCVATVRTEGTAGCNGQKLPTLPKVITGSTAKTWILSSSQRIFTTTKESEAGQDRQ</sequence>
<evidence type="ECO:0000313" key="2">
    <source>
        <dbReference type="EMBL" id="CAD7262369.1"/>
    </source>
</evidence>
<name>A0A7R9G1K1_TIMSH</name>
<feature type="compositionally biased region" description="Basic residues" evidence="1">
    <location>
        <begin position="1"/>
        <end position="19"/>
    </location>
</feature>
<reference evidence="2" key="1">
    <citation type="submission" date="2020-11" db="EMBL/GenBank/DDBJ databases">
        <authorList>
            <person name="Tran Van P."/>
        </authorList>
    </citation>
    <scope>NUCLEOTIDE SEQUENCE</scope>
</reference>
<organism evidence="2">
    <name type="scientific">Timema shepardi</name>
    <name type="common">Walking stick</name>
    <dbReference type="NCBI Taxonomy" id="629360"/>
    <lineage>
        <taxon>Eukaryota</taxon>
        <taxon>Metazoa</taxon>
        <taxon>Ecdysozoa</taxon>
        <taxon>Arthropoda</taxon>
        <taxon>Hexapoda</taxon>
        <taxon>Insecta</taxon>
        <taxon>Pterygota</taxon>
        <taxon>Neoptera</taxon>
        <taxon>Polyneoptera</taxon>
        <taxon>Phasmatodea</taxon>
        <taxon>Timematodea</taxon>
        <taxon>Timematoidea</taxon>
        <taxon>Timematidae</taxon>
        <taxon>Timema</taxon>
    </lineage>
</organism>
<feature type="compositionally biased region" description="Basic residues" evidence="1">
    <location>
        <begin position="27"/>
        <end position="40"/>
    </location>
</feature>
<proteinExistence type="predicted"/>
<protein>
    <submittedName>
        <fullName evidence="2">Uncharacterized protein</fullName>
    </submittedName>
</protein>